<keyword evidence="5 8" id="KW-1133">Transmembrane helix</keyword>
<feature type="transmembrane region" description="Helical" evidence="8">
    <location>
        <begin position="109"/>
        <end position="130"/>
    </location>
</feature>
<keyword evidence="6 8" id="KW-0472">Membrane</keyword>
<organism evidence="9 10">
    <name type="scientific">Hondaea fermentalgiana</name>
    <dbReference type="NCBI Taxonomy" id="2315210"/>
    <lineage>
        <taxon>Eukaryota</taxon>
        <taxon>Sar</taxon>
        <taxon>Stramenopiles</taxon>
        <taxon>Bigyra</taxon>
        <taxon>Labyrinthulomycetes</taxon>
        <taxon>Thraustochytrida</taxon>
        <taxon>Thraustochytriidae</taxon>
        <taxon>Hondaea</taxon>
    </lineage>
</organism>
<feature type="region of interest" description="Disordered" evidence="7">
    <location>
        <begin position="512"/>
        <end position="531"/>
    </location>
</feature>
<feature type="transmembrane region" description="Helical" evidence="8">
    <location>
        <begin position="243"/>
        <end position="264"/>
    </location>
</feature>
<feature type="transmembrane region" description="Helical" evidence="8">
    <location>
        <begin position="452"/>
        <end position="475"/>
    </location>
</feature>
<evidence type="ECO:0000256" key="8">
    <source>
        <dbReference type="SAM" id="Phobius"/>
    </source>
</evidence>
<evidence type="ECO:0000256" key="3">
    <source>
        <dbReference type="ARBA" id="ARBA00022448"/>
    </source>
</evidence>
<keyword evidence="3" id="KW-0813">Transport</keyword>
<evidence type="ECO:0000256" key="6">
    <source>
        <dbReference type="ARBA" id="ARBA00023136"/>
    </source>
</evidence>
<keyword evidence="10" id="KW-1185">Reference proteome</keyword>
<comment type="similarity">
    <text evidence="2">Belongs to the CRT-like transporter family.</text>
</comment>
<feature type="transmembrane region" description="Helical" evidence="8">
    <location>
        <begin position="284"/>
        <end position="303"/>
    </location>
</feature>
<name>A0A2R5G1J3_9STRA</name>
<keyword evidence="4 8" id="KW-0812">Transmembrane</keyword>
<evidence type="ECO:0000256" key="2">
    <source>
        <dbReference type="ARBA" id="ARBA00006690"/>
    </source>
</evidence>
<dbReference type="PANTHER" id="PTHR31326:SF1">
    <property type="entry name" value="PROTEIN CLT2, CHLOROPLASTIC"/>
    <property type="match status" value="1"/>
</dbReference>
<feature type="transmembrane region" description="Helical" evidence="8">
    <location>
        <begin position="392"/>
        <end position="413"/>
    </location>
</feature>
<reference evidence="9 10" key="1">
    <citation type="submission" date="2017-12" db="EMBL/GenBank/DDBJ databases">
        <title>Sequencing, de novo assembly and annotation of complete genome of a new Thraustochytrid species, strain FCC1311.</title>
        <authorList>
            <person name="Sedici K."/>
            <person name="Godart F."/>
            <person name="Aiese Cigliano R."/>
            <person name="Sanseverino W."/>
            <person name="Barakat M."/>
            <person name="Ortet P."/>
            <person name="Marechal E."/>
            <person name="Cagnac O."/>
            <person name="Amato A."/>
        </authorList>
    </citation>
    <scope>NUCLEOTIDE SEQUENCE [LARGE SCALE GENOMIC DNA]</scope>
</reference>
<gene>
    <name evidence="9" type="ORF">FCC1311_010802</name>
</gene>
<proteinExistence type="inferred from homology"/>
<evidence type="ECO:0000313" key="10">
    <source>
        <dbReference type="Proteomes" id="UP000241890"/>
    </source>
</evidence>
<feature type="transmembrane region" description="Helical" evidence="8">
    <location>
        <begin position="77"/>
        <end position="97"/>
    </location>
</feature>
<evidence type="ECO:0000256" key="1">
    <source>
        <dbReference type="ARBA" id="ARBA00004141"/>
    </source>
</evidence>
<feature type="transmembrane region" description="Helical" evidence="8">
    <location>
        <begin position="315"/>
        <end position="338"/>
    </location>
</feature>
<comment type="subcellular location">
    <subcellularLocation>
        <location evidence="1">Membrane</location>
        <topology evidence="1">Multi-pass membrane protein</topology>
    </subcellularLocation>
</comment>
<dbReference type="Pfam" id="PF08627">
    <property type="entry name" value="CRT-like"/>
    <property type="match status" value="2"/>
</dbReference>
<dbReference type="GO" id="GO:0016020">
    <property type="term" value="C:membrane"/>
    <property type="evidence" value="ECO:0007669"/>
    <property type="project" value="UniProtKB-SubCell"/>
</dbReference>
<dbReference type="EMBL" id="BEYU01000009">
    <property type="protein sequence ID" value="GBG24862.1"/>
    <property type="molecule type" value="Genomic_DNA"/>
</dbReference>
<evidence type="ECO:0000256" key="5">
    <source>
        <dbReference type="ARBA" id="ARBA00022989"/>
    </source>
</evidence>
<comment type="caution">
    <text evidence="9">The sequence shown here is derived from an EMBL/GenBank/DDBJ whole genome shotgun (WGS) entry which is preliminary data.</text>
</comment>
<dbReference type="AlphaFoldDB" id="A0A2R5G1J3"/>
<dbReference type="InterPro" id="IPR013936">
    <property type="entry name" value="CRT-like"/>
</dbReference>
<protein>
    <submittedName>
        <fullName evidence="9">Crt-like 3</fullName>
    </submittedName>
</protein>
<accession>A0A2R5G1J3</accession>
<evidence type="ECO:0000256" key="4">
    <source>
        <dbReference type="ARBA" id="ARBA00022692"/>
    </source>
</evidence>
<dbReference type="InParanoid" id="A0A2R5G1J3"/>
<evidence type="ECO:0000256" key="7">
    <source>
        <dbReference type="SAM" id="MobiDB-lite"/>
    </source>
</evidence>
<dbReference type="Proteomes" id="UP000241890">
    <property type="component" value="Unassembled WGS sequence"/>
</dbReference>
<dbReference type="PANTHER" id="PTHR31326">
    <property type="entry name" value="PROTEIN CLT2, CHLOROPLASTIC"/>
    <property type="match status" value="1"/>
</dbReference>
<evidence type="ECO:0000313" key="9">
    <source>
        <dbReference type="EMBL" id="GBG24862.1"/>
    </source>
</evidence>
<feature type="transmembrane region" description="Helical" evidence="8">
    <location>
        <begin position="420"/>
        <end position="440"/>
    </location>
</feature>
<dbReference type="OrthoDB" id="416555at2759"/>
<feature type="transmembrane region" description="Helical" evidence="8">
    <location>
        <begin position="39"/>
        <end position="57"/>
    </location>
</feature>
<sequence length="531" mass="59491">MVDSIDAIRASQRDDYLELDSEDDPEDPSSLMLSHNIQLFLAVVALICVTALEPVLLKVMADHTMVDELRDYRYVLAQLLMLTHVPLAIGSAIWYSCKYSRNAMESCDFPKTWFVLLAFLNALHLIMQVVSSGSVPAPLTILLVNASIPLTKLFGALLTGVMIAVRYWMPNLPEYWLSDDSPAEPMLQQAQHQLMLEQRNRQQQQNASRVNLSPEVTSDAGCFRLAFERTLKKTRRFIVNQPYAIMSMFLVVCGVAIGLFPVISNSVSALGAKSYCHVYNADCASSTLIFLLAAVPAALSAICEERTLVRYSLPVAPMMLHGWLVPMQFLFGVILAPIGRHLQHPTRKWSNVSMELHGLDEEVSQGLQCILLGKETGIGYIGHADPDWCKPLLPLLILFLLVSFSYHMLTLYIMRKATELCLRICTALAIPIGWSALIIYDINFQPNVSKDVPTQIVVSSYNKVALVLIVLSMFLHKTIAEPETSYILTSPFEERDRISIEAASERHRRTLMQARSQDNGSEVRLPSHEIL</sequence>
<feature type="transmembrane region" description="Helical" evidence="8">
    <location>
        <begin position="150"/>
        <end position="169"/>
    </location>
</feature>